<dbReference type="EC" id="2.7.7.-" evidence="2"/>
<comment type="similarity">
    <text evidence="1 2">Belongs to the eukaryotic-type primase small subunit family.</text>
</comment>
<proteinExistence type="inferred from homology"/>
<protein>
    <recommendedName>
        <fullName evidence="2">DNA primase</fullName>
        <ecNumber evidence="2">2.7.7.-</ecNumber>
    </recommendedName>
</protein>
<evidence type="ECO:0000256" key="1">
    <source>
        <dbReference type="ARBA" id="ARBA00009762"/>
    </source>
</evidence>
<evidence type="ECO:0000256" key="2">
    <source>
        <dbReference type="RuleBase" id="RU003514"/>
    </source>
</evidence>
<evidence type="ECO:0000313" key="4">
    <source>
        <dbReference type="WBParaSite" id="scaffold843_cov157.g1879"/>
    </source>
</evidence>
<dbReference type="GO" id="GO:0006269">
    <property type="term" value="P:DNA replication, synthesis of primer"/>
    <property type="evidence" value="ECO:0007669"/>
    <property type="project" value="UniProtKB-KW"/>
</dbReference>
<dbReference type="InterPro" id="IPR002755">
    <property type="entry name" value="DNA_primase_S"/>
</dbReference>
<dbReference type="GO" id="GO:0000428">
    <property type="term" value="C:DNA-directed RNA polymerase complex"/>
    <property type="evidence" value="ECO:0007669"/>
    <property type="project" value="UniProtKB-KW"/>
</dbReference>
<sequence>MDFIPERLEFYLKKYYLTHYPYNLMLKWLSYGKANLLPNREFAFILKDDIHIRFLSFRTLDEFKEKILRTNPFKIDIGAPLDRKKFADFYAIERELVFDIDLTDYDLIRNCCKEAKVCNKCWRWIIIAVKVLNLLRGIHCWVADQKARSLNNKAREAVAKYLIIQGKENSAITKYRVHPMAEIAFRCILDSGEFENLIFEQGWLDTQEEWSKILNLCSDVEMREIMDKEFRRVNTPQDRWELITMRFDQEKRAKIKEENAGTKLPNIPNELSINFLRFFVLEYAYPKLDEKVTVGINHLLKAPFTIHPKTGFIAVPLNIEDINNFNLNELPRVDKLEEIVIHNTSLSKYIETFNSFIENLKE</sequence>
<organism evidence="3 4">
    <name type="scientific">Meloidogyne javanica</name>
    <name type="common">Root-knot nematode worm</name>
    <dbReference type="NCBI Taxonomy" id="6303"/>
    <lineage>
        <taxon>Eukaryota</taxon>
        <taxon>Metazoa</taxon>
        <taxon>Ecdysozoa</taxon>
        <taxon>Nematoda</taxon>
        <taxon>Chromadorea</taxon>
        <taxon>Rhabditida</taxon>
        <taxon>Tylenchina</taxon>
        <taxon>Tylenchomorpha</taxon>
        <taxon>Tylenchoidea</taxon>
        <taxon>Meloidogynidae</taxon>
        <taxon>Meloidogyninae</taxon>
        <taxon>Meloidogyne</taxon>
        <taxon>Meloidogyne incognita group</taxon>
    </lineage>
</organism>
<keyword evidence="2" id="KW-0240">DNA-directed RNA polymerase</keyword>
<evidence type="ECO:0000313" key="3">
    <source>
        <dbReference type="Proteomes" id="UP000887561"/>
    </source>
</evidence>
<keyword evidence="2" id="KW-0808">Transferase</keyword>
<reference evidence="4" key="1">
    <citation type="submission" date="2022-11" db="UniProtKB">
        <authorList>
            <consortium name="WormBaseParasite"/>
        </authorList>
    </citation>
    <scope>IDENTIFICATION</scope>
</reference>
<name>A0A915N572_MELJA</name>
<keyword evidence="2" id="KW-0804">Transcription</keyword>
<keyword evidence="2" id="KW-0235">DNA replication</keyword>
<dbReference type="WBParaSite" id="scaffold843_cov157.g1879">
    <property type="protein sequence ID" value="scaffold843_cov157.g1879"/>
    <property type="gene ID" value="scaffold843_cov157.g1879"/>
</dbReference>
<dbReference type="Pfam" id="PF01896">
    <property type="entry name" value="DNA_primase_S"/>
    <property type="match status" value="1"/>
</dbReference>
<keyword evidence="2" id="KW-0639">Primosome</keyword>
<dbReference type="SUPFAM" id="SSF56747">
    <property type="entry name" value="Prim-pol domain"/>
    <property type="match status" value="1"/>
</dbReference>
<dbReference type="AlphaFoldDB" id="A0A915N572"/>
<dbReference type="Proteomes" id="UP000887561">
    <property type="component" value="Unplaced"/>
</dbReference>
<dbReference type="PANTHER" id="PTHR10536">
    <property type="entry name" value="DNA PRIMASE SMALL SUBUNIT"/>
    <property type="match status" value="1"/>
</dbReference>
<keyword evidence="3" id="KW-1185">Reference proteome</keyword>
<dbReference type="GO" id="GO:0003899">
    <property type="term" value="F:DNA-directed RNA polymerase activity"/>
    <property type="evidence" value="ECO:0007669"/>
    <property type="project" value="InterPro"/>
</dbReference>
<accession>A0A915N572</accession>
<dbReference type="Gene3D" id="3.90.920.10">
    <property type="entry name" value="DNA primase, PRIM domain"/>
    <property type="match status" value="1"/>
</dbReference>